<keyword evidence="3" id="KW-1185">Reference proteome</keyword>
<sequence>MTKFVESSSFPFKEVSELSRREKGNGRPPHWNMVFWWSRKPLSSARSVIVGSLVGSNISKDEFLKILDKNKKFEGRLLDPFAGFGSIPLEGLRLNLEVTASDLLPTSYIFLKAILQYSRKEMAEKVEKWGNWIYEKLKEDPEIKEIFDGVVAYIGSWEVKCPYCGGWTPLLENWWLAKVNRKMKRLAWMEPEVKDGKVNIKVIDLGKVNAKVEDKMNKVIVGDKVFHLPRGNNEPRKRAFTCLICGRRVNYIEINGKKVPYVKYAISSFYTSDRPIARQRLLVKVKQEEGLRFEPCENQDKLDLSRVNLLDVDVPKEKIPGYSKLNIKLPLYGIDEWYKMFSSIHLVVLLKLVKLIREVGEITADEELMSFLAISLSKTVDYNSLVSHWNIGAMNVGDTLAFRGLPIVWNWCAVNPVSDFLGSWKKAVEATIRGINYLSSYLPKERKVRVLLSDVSSLNLGEYDLIVTDPPYFFDVIYSELSDLYYVWIKRALSGVKDGKLVPKFFKEAFFDGERERKTQWEEFGLKEVSLEPKRLGSKARKEEGLEHYRSLLNSSFKSMSSHLKDEGVLVTFYSSNYLVAWELLVEAGINAGLKIVNAFPLLTEFKESVATRGKRSKNVSVILVWKKGKLEDGNEQIIDKISSHIREKLRELLALGLTDQDLAISVFASSLILITSYKVSDLGKVMENAYLLTLRELERSFNSF</sequence>
<evidence type="ECO:0000259" key="1">
    <source>
        <dbReference type="Pfam" id="PF06634"/>
    </source>
</evidence>
<reference evidence="2 3" key="1">
    <citation type="submission" date="2014-03" db="EMBL/GenBank/DDBJ databases">
        <title>Draft genome sequence of the novel thermoacidophilic archaea Acidianus copahuensis ALE1 strain, isolated from Copahue volcanic area in Neuquen Argentina.</title>
        <authorList>
            <person name="Urbieta M.S."/>
            <person name="Rascovan N."/>
            <person name="Castro C."/>
            <person name="Revale S."/>
            <person name="Giaveno M.A."/>
            <person name="Vazquez M.P."/>
            <person name="Donati E.R."/>
        </authorList>
    </citation>
    <scope>NUCLEOTIDE SEQUENCE [LARGE SCALE GENOMIC DNA]</scope>
    <source>
        <strain evidence="2 3">ALE1</strain>
    </source>
</reference>
<dbReference type="REBASE" id="88436">
    <property type="entry name" value="M.AcoALE1ORF12885P"/>
</dbReference>
<gene>
    <name evidence="2" type="ORF">CM19_12885</name>
</gene>
<organism evidence="2 3">
    <name type="scientific">Candidatus Acidianus copahuensis</name>
    <dbReference type="NCBI Taxonomy" id="1160895"/>
    <lineage>
        <taxon>Archaea</taxon>
        <taxon>Thermoproteota</taxon>
        <taxon>Thermoprotei</taxon>
        <taxon>Sulfolobales</taxon>
        <taxon>Sulfolobaceae</taxon>
        <taxon>Acidianus</taxon>
    </lineage>
</organism>
<dbReference type="GO" id="GO:0003676">
    <property type="term" value="F:nucleic acid binding"/>
    <property type="evidence" value="ECO:0007669"/>
    <property type="project" value="InterPro"/>
</dbReference>
<evidence type="ECO:0000313" key="3">
    <source>
        <dbReference type="Proteomes" id="UP000024332"/>
    </source>
</evidence>
<dbReference type="EMBL" id="JFZT01000067">
    <property type="protein sequence ID" value="EZQ01569.1"/>
    <property type="molecule type" value="Genomic_DNA"/>
</dbReference>
<feature type="domain" description="DUF1156" evidence="1">
    <location>
        <begin position="10"/>
        <end position="59"/>
    </location>
</feature>
<dbReference type="Gene3D" id="3.40.50.150">
    <property type="entry name" value="Vaccinia Virus protein VP39"/>
    <property type="match status" value="1"/>
</dbReference>
<dbReference type="STRING" id="1160895.CM19_12885"/>
<dbReference type="GO" id="GO:0008168">
    <property type="term" value="F:methyltransferase activity"/>
    <property type="evidence" value="ECO:0007669"/>
    <property type="project" value="InterPro"/>
</dbReference>
<dbReference type="AlphaFoldDB" id="A0A031LK09"/>
<dbReference type="Proteomes" id="UP000024332">
    <property type="component" value="Unassembled WGS sequence"/>
</dbReference>
<protein>
    <recommendedName>
        <fullName evidence="1">DUF1156 domain-containing protein</fullName>
    </recommendedName>
</protein>
<evidence type="ECO:0000313" key="2">
    <source>
        <dbReference type="EMBL" id="EZQ01569.1"/>
    </source>
</evidence>
<dbReference type="InterPro" id="IPR002052">
    <property type="entry name" value="DNA_methylase_N6_adenine_CS"/>
</dbReference>
<dbReference type="InterPro" id="IPR029063">
    <property type="entry name" value="SAM-dependent_MTases_sf"/>
</dbReference>
<dbReference type="SUPFAM" id="SSF53335">
    <property type="entry name" value="S-adenosyl-L-methionine-dependent methyltransferases"/>
    <property type="match status" value="2"/>
</dbReference>
<proteinExistence type="predicted"/>
<dbReference type="PROSITE" id="PS00092">
    <property type="entry name" value="N6_MTASE"/>
    <property type="match status" value="1"/>
</dbReference>
<accession>A0A031LK09</accession>
<dbReference type="GO" id="GO:0032259">
    <property type="term" value="P:methylation"/>
    <property type="evidence" value="ECO:0007669"/>
    <property type="project" value="InterPro"/>
</dbReference>
<comment type="caution">
    <text evidence="2">The sequence shown here is derived from an EMBL/GenBank/DDBJ whole genome shotgun (WGS) entry which is preliminary data.</text>
</comment>
<name>A0A031LK09_9CREN</name>
<dbReference type="Pfam" id="PF06634">
    <property type="entry name" value="DUF1156"/>
    <property type="match status" value="1"/>
</dbReference>
<dbReference type="InterPro" id="IPR009537">
    <property type="entry name" value="DUF1156"/>
</dbReference>